<evidence type="ECO:0000313" key="2">
    <source>
        <dbReference type="Proteomes" id="UP000620124"/>
    </source>
</evidence>
<dbReference type="AlphaFoldDB" id="A0A8H6Y4K4"/>
<comment type="caution">
    <text evidence="1">The sequence shown here is derived from an EMBL/GenBank/DDBJ whole genome shotgun (WGS) entry which is preliminary data.</text>
</comment>
<keyword evidence="2" id="KW-1185">Reference proteome</keyword>
<proteinExistence type="predicted"/>
<name>A0A8H6Y4K4_9AGAR</name>
<sequence length="273" mass="30583">MTSANRNLLAKNTKTDPPLLFAKLSSGGHRHATESEHEDSIVHVNFYDKLDHKKSLRQVIVDDLPVQLLTTTNGGKKYSALLSQLIPAAIRNDSPIKERNIRDDPQHHHHLGKIDALLDGSGHTVNPKKHERAGAMELKDDKMDGPKVFTGAGSDIPLDIANDRAAHDPMHKNTSAAQRERFAKFVNGKTQEAMLDQHLLQEAAMKFMDDQKWSLTHGGFKVPRGSTEYPGIQFKKDFLLEEALTIKDVEYHRHRQVLHSRNAPECARCSCVG</sequence>
<gene>
    <name evidence="1" type="ORF">MVEN_01145800</name>
</gene>
<protein>
    <submittedName>
        <fullName evidence="1">Uncharacterized protein</fullName>
    </submittedName>
</protein>
<accession>A0A8H6Y4K4</accession>
<dbReference type="OrthoDB" id="3029244at2759"/>
<evidence type="ECO:0000313" key="1">
    <source>
        <dbReference type="EMBL" id="KAF7351846.1"/>
    </source>
</evidence>
<dbReference type="EMBL" id="JACAZI010000009">
    <property type="protein sequence ID" value="KAF7351846.1"/>
    <property type="molecule type" value="Genomic_DNA"/>
</dbReference>
<organism evidence="1 2">
    <name type="scientific">Mycena venus</name>
    <dbReference type="NCBI Taxonomy" id="2733690"/>
    <lineage>
        <taxon>Eukaryota</taxon>
        <taxon>Fungi</taxon>
        <taxon>Dikarya</taxon>
        <taxon>Basidiomycota</taxon>
        <taxon>Agaricomycotina</taxon>
        <taxon>Agaricomycetes</taxon>
        <taxon>Agaricomycetidae</taxon>
        <taxon>Agaricales</taxon>
        <taxon>Marasmiineae</taxon>
        <taxon>Mycenaceae</taxon>
        <taxon>Mycena</taxon>
    </lineage>
</organism>
<reference evidence="1" key="1">
    <citation type="submission" date="2020-05" db="EMBL/GenBank/DDBJ databases">
        <title>Mycena genomes resolve the evolution of fungal bioluminescence.</title>
        <authorList>
            <person name="Tsai I.J."/>
        </authorList>
    </citation>
    <scope>NUCLEOTIDE SEQUENCE</scope>
    <source>
        <strain evidence="1">CCC161011</strain>
    </source>
</reference>
<dbReference type="Proteomes" id="UP000620124">
    <property type="component" value="Unassembled WGS sequence"/>
</dbReference>